<evidence type="ECO:0000256" key="8">
    <source>
        <dbReference type="ARBA" id="ARBA00022840"/>
    </source>
</evidence>
<keyword evidence="16" id="KW-1185">Reference proteome</keyword>
<dbReference type="GO" id="GO:0004674">
    <property type="term" value="F:protein serine/threonine kinase activity"/>
    <property type="evidence" value="ECO:0007669"/>
    <property type="project" value="UniProtKB-KW"/>
</dbReference>
<reference evidence="15 16" key="1">
    <citation type="submission" date="2017-06" db="EMBL/GenBank/DDBJ databases">
        <title>A platform for efficient transgenesis in Macrostomum lignano, a flatworm model organism for stem cell research.</title>
        <authorList>
            <person name="Berezikov E."/>
        </authorList>
    </citation>
    <scope>NUCLEOTIDE SEQUENCE [LARGE SCALE GENOMIC DNA]</scope>
    <source>
        <strain evidence="15">DV1</strain>
        <tissue evidence="15">Whole organism</tissue>
    </source>
</reference>
<dbReference type="SMART" id="SM01343">
    <property type="entry name" value="FATC"/>
    <property type="match status" value="1"/>
</dbReference>
<evidence type="ECO:0000259" key="12">
    <source>
        <dbReference type="PROSITE" id="PS50290"/>
    </source>
</evidence>
<dbReference type="InterPro" id="IPR036940">
    <property type="entry name" value="PI3/4_kinase_cat_sf"/>
</dbReference>
<feature type="domain" description="FATC" evidence="14">
    <location>
        <begin position="2657"/>
        <end position="2689"/>
    </location>
</feature>
<dbReference type="PROSITE" id="PS00915">
    <property type="entry name" value="PI3_4_KINASE_1"/>
    <property type="match status" value="1"/>
</dbReference>
<dbReference type="CDD" id="cd05171">
    <property type="entry name" value="PIKKc_ATM"/>
    <property type="match status" value="1"/>
</dbReference>
<feature type="chain" id="PRO_5013238492" description="non-specific serine/threonine protein kinase" evidence="11">
    <location>
        <begin position="18"/>
        <end position="2689"/>
    </location>
</feature>
<evidence type="ECO:0000256" key="4">
    <source>
        <dbReference type="ARBA" id="ARBA00022679"/>
    </source>
</evidence>
<evidence type="ECO:0000256" key="6">
    <source>
        <dbReference type="ARBA" id="ARBA00022763"/>
    </source>
</evidence>
<dbReference type="InterPro" id="IPR003152">
    <property type="entry name" value="FATC_dom"/>
</dbReference>
<dbReference type="PROSITE" id="PS51190">
    <property type="entry name" value="FATC"/>
    <property type="match status" value="1"/>
</dbReference>
<evidence type="ECO:0000256" key="7">
    <source>
        <dbReference type="ARBA" id="ARBA00022777"/>
    </source>
</evidence>
<dbReference type="SUPFAM" id="SSF56112">
    <property type="entry name" value="Protein kinase-like (PK-like)"/>
    <property type="match status" value="1"/>
</dbReference>
<evidence type="ECO:0000256" key="5">
    <source>
        <dbReference type="ARBA" id="ARBA00022741"/>
    </source>
</evidence>
<proteinExistence type="predicted"/>
<feature type="domain" description="FAT" evidence="13">
    <location>
        <begin position="1664"/>
        <end position="2203"/>
    </location>
</feature>
<keyword evidence="7" id="KW-0418">Kinase</keyword>
<keyword evidence="5" id="KW-0547">Nucleotide-binding</keyword>
<dbReference type="Proteomes" id="UP000215902">
    <property type="component" value="Unassembled WGS sequence"/>
</dbReference>
<dbReference type="Gene3D" id="1.10.1070.11">
    <property type="entry name" value="Phosphatidylinositol 3-/4-kinase, catalytic domain"/>
    <property type="match status" value="1"/>
</dbReference>
<evidence type="ECO:0000256" key="9">
    <source>
        <dbReference type="ARBA" id="ARBA00023242"/>
    </source>
</evidence>
<dbReference type="EC" id="2.7.11.1" evidence="2"/>
<feature type="non-terminal residue" evidence="15">
    <location>
        <position position="1"/>
    </location>
</feature>
<dbReference type="Gene3D" id="3.30.1010.10">
    <property type="entry name" value="Phosphatidylinositol 3-kinase Catalytic Subunit, Chain A, domain 4"/>
    <property type="match status" value="1"/>
</dbReference>
<dbReference type="PANTHER" id="PTHR37079:SF4">
    <property type="entry name" value="SERINE_THREONINE-PROTEIN KINASE ATM"/>
    <property type="match status" value="1"/>
</dbReference>
<keyword evidence="4" id="KW-0808">Transferase</keyword>
<gene>
    <name evidence="15" type="ORF">BOX15_Mlig009488g2</name>
</gene>
<evidence type="ECO:0000313" key="15">
    <source>
        <dbReference type="EMBL" id="PAA93767.1"/>
    </source>
</evidence>
<dbReference type="EMBL" id="NIVC01000020">
    <property type="protein sequence ID" value="PAA93767.1"/>
    <property type="molecule type" value="Genomic_DNA"/>
</dbReference>
<feature type="signal peptide" evidence="11">
    <location>
        <begin position="1"/>
        <end position="17"/>
    </location>
</feature>
<comment type="caution">
    <text evidence="15">The sequence shown here is derived from an EMBL/GenBank/DDBJ whole genome shotgun (WGS) entry which is preliminary data.</text>
</comment>
<dbReference type="Pfam" id="PF02260">
    <property type="entry name" value="FATC"/>
    <property type="match status" value="1"/>
</dbReference>
<dbReference type="Pfam" id="PF00454">
    <property type="entry name" value="PI3_PI4_kinase"/>
    <property type="match status" value="1"/>
</dbReference>
<keyword evidence="11" id="KW-0732">Signal</keyword>
<comment type="subcellular location">
    <subcellularLocation>
        <location evidence="1">Nucleus</location>
    </subcellularLocation>
</comment>
<evidence type="ECO:0000256" key="2">
    <source>
        <dbReference type="ARBA" id="ARBA00012513"/>
    </source>
</evidence>
<comment type="catalytic activity">
    <reaction evidence="10">
        <text>L-threonyl-[protein] + ATP = O-phospho-L-threonyl-[protein] + ADP + H(+)</text>
        <dbReference type="Rhea" id="RHEA:46608"/>
        <dbReference type="Rhea" id="RHEA-COMP:11060"/>
        <dbReference type="Rhea" id="RHEA-COMP:11605"/>
        <dbReference type="ChEBI" id="CHEBI:15378"/>
        <dbReference type="ChEBI" id="CHEBI:30013"/>
        <dbReference type="ChEBI" id="CHEBI:30616"/>
        <dbReference type="ChEBI" id="CHEBI:61977"/>
        <dbReference type="ChEBI" id="CHEBI:456216"/>
        <dbReference type="EC" id="2.7.11.1"/>
    </reaction>
</comment>
<evidence type="ECO:0000256" key="3">
    <source>
        <dbReference type="ARBA" id="ARBA00022527"/>
    </source>
</evidence>
<keyword evidence="3" id="KW-0723">Serine/threonine-protein kinase</keyword>
<dbReference type="InterPro" id="IPR011009">
    <property type="entry name" value="Kinase-like_dom_sf"/>
</dbReference>
<evidence type="ECO:0000259" key="14">
    <source>
        <dbReference type="PROSITE" id="PS51190"/>
    </source>
</evidence>
<dbReference type="GO" id="GO:0005634">
    <property type="term" value="C:nucleus"/>
    <property type="evidence" value="ECO:0007669"/>
    <property type="project" value="UniProtKB-SubCell"/>
</dbReference>
<dbReference type="PROSITE" id="PS51189">
    <property type="entry name" value="FAT"/>
    <property type="match status" value="1"/>
</dbReference>
<accession>A0A267H8D8</accession>
<organism evidence="15 16">
    <name type="scientific">Macrostomum lignano</name>
    <dbReference type="NCBI Taxonomy" id="282301"/>
    <lineage>
        <taxon>Eukaryota</taxon>
        <taxon>Metazoa</taxon>
        <taxon>Spiralia</taxon>
        <taxon>Lophotrochozoa</taxon>
        <taxon>Platyhelminthes</taxon>
        <taxon>Rhabditophora</taxon>
        <taxon>Macrostomorpha</taxon>
        <taxon>Macrostomida</taxon>
        <taxon>Macrostomidae</taxon>
        <taxon>Macrostomum</taxon>
    </lineage>
</organism>
<dbReference type="InterPro" id="IPR014009">
    <property type="entry name" value="PIK_FAT"/>
</dbReference>
<sequence>FYLIIILSALKLPNVEAMASIAAFLGQVASLDGLRFEERIHFYEQISTRLRSKNLLEELAASSLEKRAQFWAQSLQRVVHVAHEDFNHLKKVSDQKGPQHSIVVRKKKAILDAIKRLFAACRTAGCAKNTEIVSFFVTILSDSSLRAMVGEDYASFIEVSIFSCKELVFSLSDELLESIHNSLAAKLKTKFCSQYLSLFSQLVLVTSDRSCLFADVSVLANWLAATFQHKDERLFQRIVNSVDCLVKHEYLTVFFSKTCAFAESLFQCYEQFFSSFKTATHEVVLSFFCQFFSTLVARKDLQDSCKELVQELLLLRQPLILLLIRLREEKFIPSVRFHRADKTTDCPVFYRLLAVLSSSDLAAISQNPALDSALHRQNKRQRCASAIEEACDSIESVSADDVAVILDIKLIRALFESKNVPNTSLKRLQSTLIHVQKYHKDDVILSFLIRLVTDCFEKWNVQFDEDFMESFWKFSFNMMTRKNFRQLSFHLCQALSASYSGDSNISVLNWLLCAFELSLSVKPVSIQLKEFCHIADVSIAIVSREAPCCSDRYRKCYCLSDPTLIEISKIVESTIKDFKPSSFNEFVDITISSAFLQCCNLIENPAIVAQALSSLLRTCETLRDKCDLFYFADQVGDFVKVFRPLIISVLAKPIKAFLLNVKKLFFDLLTTNNSSERDLSVLNLEDETEFSPTCDDTLSANDYTSNCREVTINRQERLRQSLLKAYLRLTSELDYDNCDEVTDSLKLLAQGSSSSFSARNSDLHAFAIFLVKEFIQFSSTVDSTQQYIKLAFDVFRRGFREFRKNQPVIVQFCDIFAEFIEKLGNFCHDSVENYFNYCQELLVVIMLCQEGIACSTCLLKSWLECTIRVCKLRPSLLSRQKQGTTIFRYILEQLGHFCDAVATKAANNVRFIDWKDADHVSAVLNAIKNLFSIEVTIEDTQFLNDLKRSRVSIVKRAMTIILQSSNASQRGHNLLSLIQMLQEGLLDLESARDVMKSSAASIRDYAPKFHLSLCLAEWLTRNKLSQFPTALFDYTSALQFVSECTEECVSASVQSLSSVQQVADILSLPAKKLLSICQISVFAPKLAECFLNKSSDSLDRLKTLIDLKNYGVELVCRDLGRFLITGCCFLPSELALSGSSVEDFIIFCCSFLSNTRAKNPLEPFASAELVSGLVLNVCCAAVEFWSTHDAQYKLISLLSGCNLVNYLVKLSASFPNHFSLFDNLQVLNTLLIAAVKIKEVSSSSTHAAASCCFELVLSTVVVVLESSLFLKRLNCSLIIANFFANLRKNVSNASHLKCMTKILDILLHASEDNCCQAIISELDVPKFTAEDSLCHSVFSALVTGASVVNVTNAVFNSYSSFCINSSLKSSCWSDFIVSLEERLDKTETIEDQEKIVRVAKAFNEIATEGVIKEYREFDLSAPNSYTTLSGKLVGRGCLEHKNCLHSERLFIIKVLISSTFSNSIEEKEAAAFCLKKLLQLDSVKSTVKHAADSEFREICHSIASLGPICQENRVRRSTEWISQIGTFQDVIAALKNQQSPFSTWIKDFIKAIYRTHTLSDRFTLELQYLVGCSTSFCASVFYCVLTEFLSQASSNDVELFTQVLSDLLSSCQCEKRLRQITSFLLQLHSARMLIQTNRGSSALPTIEIPFLEASAAALKLCDAYLAHLFLECHFSTVLTILPEAEPVLLTLVSHLANEDAVMGCQRLLSDYKKPLMLKQELLGHNFFESSEERKDFLFCCLQDFSVWQDPESQTRISNQNLPCALSTEGDFWSHLSLANQHILAGQTDSAAKILEFLDKNLSDFSQVHVDSNRLLFEFVEKRSGLCCLRRLLTVADSNSELQSLLSAFLSYAEERSDNFQFCKHYKTLAVHWNLNKTIIQLSQPDFNGMQQFLRHCFAFKDIFVSLKCTGRAQALISSLSEGLAQAQYNLPEFLFHLVKFEESSLYWETQEKDVALLLGKRCLKSLESLAANDRIGIDAYLNVVRRYSQWLNESKCENADSILEDYLLVAENKACSTNVSNSRLHYAIAEFSDAQYTSLQNYTKSPEFQAWCSVTKQSKENACELLRAGEKSRFTNSLNKQSRIDNDRITDIQQRKASYLVYTVTNLSKCLISGDAFDKSVYRFVELWLNNTDDQKVSEVVSNALKKVRLDKFIPLFPQLSARLLEGQEAIKSFQTTLGNFLGRVSSLHPHHTLYNLFALANANLDSKFVQRMQTTRTSLASGNPVFDRGKAAEKVINQVLRSSESSNRLVKFISRFCIAYVELANFQLPKDERSKSGTLTSLSTKSNLTAFQNVSAVHIPTVKLNVDAQGKYNNIVYAVKFLDKYATAGGINLPKIISIQCSDGIIRRQLIKGNDDMRQDAVMQQVFNAVNCLLCDSPAASQRQLSLSTYHVIPMSQRSGIVEWCEGTMPISEYLAQGSKSAHVRYRPTDIAPSAARTMMESSFKLSVKERIATYKDICSKLQPVFRHFFFERFVEPREFYLRRLTYTRSVAAWSMIGYVLGLGDRHLSNILVHNETASLFHIDLGVAFDQGRLLPTPETIPFRLTRDIVDGLGILGVEGDFRRACEITLELLRSSTNVILTICSILLHDPLYHWTLSPERANALQLNISKPRARFEPLAAAGDDSKEASVPQRSLMAERVMLRLREKLTGREDNFSLNVDGQVSYLIKQATDPRNLALVFHGWQPYL</sequence>
<evidence type="ECO:0000259" key="13">
    <source>
        <dbReference type="PROSITE" id="PS51189"/>
    </source>
</evidence>
<dbReference type="InterPro" id="IPR044107">
    <property type="entry name" value="PIKKc_ATM"/>
</dbReference>
<dbReference type="STRING" id="282301.A0A267H8D8"/>
<evidence type="ECO:0000256" key="11">
    <source>
        <dbReference type="SAM" id="SignalP"/>
    </source>
</evidence>
<keyword evidence="6" id="KW-0227">DNA damage</keyword>
<dbReference type="InterPro" id="IPR038980">
    <property type="entry name" value="ATM_plant"/>
</dbReference>
<keyword evidence="8" id="KW-0067">ATP-binding</keyword>
<feature type="domain" description="PI3K/PI4K catalytic" evidence="12">
    <location>
        <begin position="2322"/>
        <end position="2642"/>
    </location>
</feature>
<name>A0A267H8D8_9PLAT</name>
<dbReference type="InterPro" id="IPR018936">
    <property type="entry name" value="PI3/4_kinase_CS"/>
</dbReference>
<dbReference type="InterPro" id="IPR000403">
    <property type="entry name" value="PI3/4_kinase_cat_dom"/>
</dbReference>
<dbReference type="GO" id="GO:0006281">
    <property type="term" value="P:DNA repair"/>
    <property type="evidence" value="ECO:0007669"/>
    <property type="project" value="InterPro"/>
</dbReference>
<protein>
    <recommendedName>
        <fullName evidence="2">non-specific serine/threonine protein kinase</fullName>
        <ecNumber evidence="2">2.7.11.1</ecNumber>
    </recommendedName>
</protein>
<evidence type="ECO:0000256" key="1">
    <source>
        <dbReference type="ARBA" id="ARBA00004123"/>
    </source>
</evidence>
<evidence type="ECO:0000313" key="16">
    <source>
        <dbReference type="Proteomes" id="UP000215902"/>
    </source>
</evidence>
<dbReference type="PROSITE" id="PS50290">
    <property type="entry name" value="PI3_4_KINASE_3"/>
    <property type="match status" value="1"/>
</dbReference>
<dbReference type="OrthoDB" id="381190at2759"/>
<evidence type="ECO:0000256" key="10">
    <source>
        <dbReference type="ARBA" id="ARBA00047899"/>
    </source>
</evidence>
<dbReference type="GO" id="GO:0005524">
    <property type="term" value="F:ATP binding"/>
    <property type="evidence" value="ECO:0007669"/>
    <property type="project" value="UniProtKB-KW"/>
</dbReference>
<dbReference type="PANTHER" id="PTHR37079">
    <property type="entry name" value="SERINE/THREONINE-PROTEIN KINASE ATM"/>
    <property type="match status" value="1"/>
</dbReference>
<dbReference type="SMART" id="SM00146">
    <property type="entry name" value="PI3Kc"/>
    <property type="match status" value="1"/>
</dbReference>
<keyword evidence="9" id="KW-0539">Nucleus</keyword>
<dbReference type="PROSITE" id="PS00916">
    <property type="entry name" value="PI3_4_KINASE_2"/>
    <property type="match status" value="1"/>
</dbReference>